<feature type="transmembrane region" description="Helical" evidence="6">
    <location>
        <begin position="291"/>
        <end position="311"/>
    </location>
</feature>
<evidence type="ECO:0000256" key="3">
    <source>
        <dbReference type="ARBA" id="ARBA00022989"/>
    </source>
</evidence>
<dbReference type="InterPro" id="IPR004710">
    <property type="entry name" value="Bilac:Na_transpt"/>
</dbReference>
<dbReference type="PANTHER" id="PTHR10361:SF28">
    <property type="entry name" value="P3 PROTEIN-RELATED"/>
    <property type="match status" value="1"/>
</dbReference>
<dbReference type="Gene3D" id="1.20.1530.20">
    <property type="match status" value="1"/>
</dbReference>
<evidence type="ECO:0000256" key="5">
    <source>
        <dbReference type="SAM" id="MobiDB-lite"/>
    </source>
</evidence>
<dbReference type="AlphaFoldDB" id="I0V8S9"/>
<feature type="transmembrane region" description="Helical" evidence="6">
    <location>
        <begin position="102"/>
        <end position="123"/>
    </location>
</feature>
<protein>
    <submittedName>
        <fullName evidence="7">Putative Na+-dependent transporter</fullName>
    </submittedName>
</protein>
<keyword evidence="4 6" id="KW-0472">Membrane</keyword>
<gene>
    <name evidence="7" type="ORF">SacxiDRAFT_4351</name>
</gene>
<comment type="subcellular location">
    <subcellularLocation>
        <location evidence="1">Membrane</location>
        <topology evidence="1">Multi-pass membrane protein</topology>
    </subcellularLocation>
</comment>
<accession>I0V8S9</accession>
<sequence>MTPAVPLASCDGTESGLDHSSGRPHPALRSPAVTMAGSDPRCTRFTIVAPGRRVWLPIRRRREIMSNRRGALAALADVVGRWFAVLVVLGGVAGLALPEQTAQLAGLVPLLLGVIMFGMGLTLRVRDFALVLRRPWAVLLGLCAQFVVMPLSALAVSWLFGLTGLLLAGMVLVGAAPGGTASNVIVYLARGDVALSVTLTSVATLLAPVLTPLWVLWLAGSDLPVGFADLFGSIVQIVLVPVLGGVLVRAVAGRLVERLMPYLPLVSVTGIVVVVAGVVGANADVVSTSGLLLACAVVVHNGLGLGLGYLAARVARLDESACRAVSVEVGMQNSGLAASLATAHFAPLAALPAALFSVWHNVSGSALATYWARRPARDRRQPSPSS</sequence>
<dbReference type="EMBL" id="JH636049">
    <property type="protein sequence ID" value="EID56532.1"/>
    <property type="molecule type" value="Genomic_DNA"/>
</dbReference>
<dbReference type="GO" id="GO:0016020">
    <property type="term" value="C:membrane"/>
    <property type="evidence" value="ECO:0007669"/>
    <property type="project" value="UniProtKB-SubCell"/>
</dbReference>
<feature type="transmembrane region" description="Helical" evidence="6">
    <location>
        <begin position="259"/>
        <end position="279"/>
    </location>
</feature>
<keyword evidence="2 6" id="KW-0812">Transmembrane</keyword>
<name>I0V8S9_9PSEU</name>
<dbReference type="HOGENOM" id="CLU_034788_1_1_11"/>
<reference evidence="7 8" key="1">
    <citation type="submission" date="2012-01" db="EMBL/GenBank/DDBJ databases">
        <title>Improved High-Quality Draft sequence of Saccharomonospora xinjiangensis XJ-54.</title>
        <authorList>
            <consortium name="US DOE Joint Genome Institute"/>
            <person name="Lucas S."/>
            <person name="Han J."/>
            <person name="Lapidus A."/>
            <person name="Cheng J.-F."/>
            <person name="Goodwin L."/>
            <person name="Pitluck S."/>
            <person name="Peters L."/>
            <person name="Mikhailova N."/>
            <person name="Teshima H."/>
            <person name="Detter J.C."/>
            <person name="Han C."/>
            <person name="Tapia R."/>
            <person name="Land M."/>
            <person name="Hauser L."/>
            <person name="Kyrpides N."/>
            <person name="Ivanova N."/>
            <person name="Pagani I."/>
            <person name="Brambilla E.-M."/>
            <person name="Klenk H.-P."/>
            <person name="Woyke T."/>
        </authorList>
    </citation>
    <scope>NUCLEOTIDE SEQUENCE [LARGE SCALE GENOMIC DNA]</scope>
    <source>
        <strain evidence="7 8">XJ-54</strain>
    </source>
</reference>
<feature type="transmembrane region" description="Helical" evidence="6">
    <location>
        <begin position="135"/>
        <end position="160"/>
    </location>
</feature>
<feature type="transmembrane region" description="Helical" evidence="6">
    <location>
        <begin position="70"/>
        <end position="96"/>
    </location>
</feature>
<feature type="transmembrane region" description="Helical" evidence="6">
    <location>
        <begin position="230"/>
        <end position="252"/>
    </location>
</feature>
<proteinExistence type="predicted"/>
<dbReference type="PANTHER" id="PTHR10361">
    <property type="entry name" value="SODIUM-BILE ACID COTRANSPORTER"/>
    <property type="match status" value="1"/>
</dbReference>
<dbReference type="InterPro" id="IPR002657">
    <property type="entry name" value="BilAc:Na_symport/Acr3"/>
</dbReference>
<dbReference type="InterPro" id="IPR038770">
    <property type="entry name" value="Na+/solute_symporter_sf"/>
</dbReference>
<evidence type="ECO:0000256" key="6">
    <source>
        <dbReference type="SAM" id="Phobius"/>
    </source>
</evidence>
<evidence type="ECO:0000313" key="7">
    <source>
        <dbReference type="EMBL" id="EID56532.1"/>
    </source>
</evidence>
<keyword evidence="8" id="KW-1185">Reference proteome</keyword>
<dbReference type="Pfam" id="PF01758">
    <property type="entry name" value="SBF"/>
    <property type="match status" value="1"/>
</dbReference>
<evidence type="ECO:0000256" key="1">
    <source>
        <dbReference type="ARBA" id="ARBA00004141"/>
    </source>
</evidence>
<feature type="transmembrane region" description="Helical" evidence="6">
    <location>
        <begin position="195"/>
        <end position="218"/>
    </location>
</feature>
<evidence type="ECO:0000256" key="4">
    <source>
        <dbReference type="ARBA" id="ARBA00023136"/>
    </source>
</evidence>
<dbReference type="Proteomes" id="UP000004691">
    <property type="component" value="Unassembled WGS sequence"/>
</dbReference>
<evidence type="ECO:0000256" key="2">
    <source>
        <dbReference type="ARBA" id="ARBA00022692"/>
    </source>
</evidence>
<keyword evidence="3 6" id="KW-1133">Transmembrane helix</keyword>
<evidence type="ECO:0000313" key="8">
    <source>
        <dbReference type="Proteomes" id="UP000004691"/>
    </source>
</evidence>
<dbReference type="eggNOG" id="COG0385">
    <property type="taxonomic scope" value="Bacteria"/>
</dbReference>
<feature type="region of interest" description="Disordered" evidence="5">
    <location>
        <begin position="1"/>
        <end position="33"/>
    </location>
</feature>
<feature type="transmembrane region" description="Helical" evidence="6">
    <location>
        <begin position="166"/>
        <end position="188"/>
    </location>
</feature>
<organism evidence="7 8">
    <name type="scientific">Saccharomonospora xinjiangensis XJ-54</name>
    <dbReference type="NCBI Taxonomy" id="882086"/>
    <lineage>
        <taxon>Bacteria</taxon>
        <taxon>Bacillati</taxon>
        <taxon>Actinomycetota</taxon>
        <taxon>Actinomycetes</taxon>
        <taxon>Pseudonocardiales</taxon>
        <taxon>Pseudonocardiaceae</taxon>
        <taxon>Saccharomonospora</taxon>
    </lineage>
</organism>